<accession>A0ABU6SX10</accession>
<comment type="caution">
    <text evidence="1">The sequence shown here is derived from an EMBL/GenBank/DDBJ whole genome shotgun (WGS) entry which is preliminary data.</text>
</comment>
<evidence type="ECO:0000313" key="1">
    <source>
        <dbReference type="EMBL" id="MED6140979.1"/>
    </source>
</evidence>
<evidence type="ECO:0000313" key="2">
    <source>
        <dbReference type="Proteomes" id="UP001341840"/>
    </source>
</evidence>
<dbReference type="Proteomes" id="UP001341840">
    <property type="component" value="Unassembled WGS sequence"/>
</dbReference>
<name>A0ABU6SX10_9FABA</name>
<protein>
    <recommendedName>
        <fullName evidence="3">Nucleotide-diphospho-sugar transferase domain-containing protein</fullName>
    </recommendedName>
</protein>
<organism evidence="1 2">
    <name type="scientific">Stylosanthes scabra</name>
    <dbReference type="NCBI Taxonomy" id="79078"/>
    <lineage>
        <taxon>Eukaryota</taxon>
        <taxon>Viridiplantae</taxon>
        <taxon>Streptophyta</taxon>
        <taxon>Embryophyta</taxon>
        <taxon>Tracheophyta</taxon>
        <taxon>Spermatophyta</taxon>
        <taxon>Magnoliopsida</taxon>
        <taxon>eudicotyledons</taxon>
        <taxon>Gunneridae</taxon>
        <taxon>Pentapetalae</taxon>
        <taxon>rosids</taxon>
        <taxon>fabids</taxon>
        <taxon>Fabales</taxon>
        <taxon>Fabaceae</taxon>
        <taxon>Papilionoideae</taxon>
        <taxon>50 kb inversion clade</taxon>
        <taxon>dalbergioids sensu lato</taxon>
        <taxon>Dalbergieae</taxon>
        <taxon>Pterocarpus clade</taxon>
        <taxon>Stylosanthes</taxon>
    </lineage>
</organism>
<evidence type="ECO:0008006" key="3">
    <source>
        <dbReference type="Google" id="ProtNLM"/>
    </source>
</evidence>
<reference evidence="1 2" key="1">
    <citation type="journal article" date="2023" name="Plants (Basel)">
        <title>Bridging the Gap: Combining Genomics and Transcriptomics Approaches to Understand Stylosanthes scabra, an Orphan Legume from the Brazilian Caatinga.</title>
        <authorList>
            <person name="Ferreira-Neto J.R.C."/>
            <person name="da Silva M.D."/>
            <person name="Binneck E."/>
            <person name="de Melo N.F."/>
            <person name="da Silva R.H."/>
            <person name="de Melo A.L.T.M."/>
            <person name="Pandolfi V."/>
            <person name="Bustamante F.O."/>
            <person name="Brasileiro-Vidal A.C."/>
            <person name="Benko-Iseppon A.M."/>
        </authorList>
    </citation>
    <scope>NUCLEOTIDE SEQUENCE [LARGE SCALE GENOMIC DNA]</scope>
    <source>
        <tissue evidence="1">Leaves</tissue>
    </source>
</reference>
<gene>
    <name evidence="1" type="ORF">PIB30_098888</name>
</gene>
<keyword evidence="2" id="KW-1185">Reference proteome</keyword>
<proteinExistence type="predicted"/>
<dbReference type="EMBL" id="JASCZI010062997">
    <property type="protein sequence ID" value="MED6140979.1"/>
    <property type="molecule type" value="Genomic_DNA"/>
</dbReference>
<sequence length="119" mass="13837">MLAKYLGSINPFDFSPRSQVSGVCYSILQAAKRLKDAKELSFVHISDTDLYISDLWYSGAWHLQHLFTPLPYSIQNVILLTNPDTNSSREAGWFWSSNSTRIYMVKDAYEWLAERKHTW</sequence>